<keyword evidence="9" id="KW-1185">Reference proteome</keyword>
<feature type="compositionally biased region" description="Basic and acidic residues" evidence="7">
    <location>
        <begin position="105"/>
        <end position="124"/>
    </location>
</feature>
<evidence type="ECO:0000313" key="9">
    <source>
        <dbReference type="Proteomes" id="UP000472262"/>
    </source>
</evidence>
<evidence type="ECO:0000256" key="4">
    <source>
        <dbReference type="ARBA" id="ARBA00023015"/>
    </source>
</evidence>
<evidence type="ECO:0000313" key="8">
    <source>
        <dbReference type="Ensembl" id="ENSSGRP00000071012.1"/>
    </source>
</evidence>
<organism evidence="8 9">
    <name type="scientific">Sinocyclocheilus grahami</name>
    <name type="common">Dianchi golden-line fish</name>
    <name type="synonym">Barbus grahami</name>
    <dbReference type="NCBI Taxonomy" id="75366"/>
    <lineage>
        <taxon>Eukaryota</taxon>
        <taxon>Metazoa</taxon>
        <taxon>Chordata</taxon>
        <taxon>Craniata</taxon>
        <taxon>Vertebrata</taxon>
        <taxon>Euteleostomi</taxon>
        <taxon>Actinopterygii</taxon>
        <taxon>Neopterygii</taxon>
        <taxon>Teleostei</taxon>
        <taxon>Ostariophysi</taxon>
        <taxon>Cypriniformes</taxon>
        <taxon>Cyprinidae</taxon>
        <taxon>Cyprininae</taxon>
        <taxon>Sinocyclocheilus</taxon>
    </lineage>
</organism>
<comment type="subcellular location">
    <subcellularLocation>
        <location evidence="1">Nucleus</location>
    </subcellularLocation>
</comment>
<keyword evidence="5" id="KW-0804">Transcription</keyword>
<proteinExistence type="inferred from homology"/>
<comment type="similarity">
    <text evidence="2">Belongs to the EAF7 family.</text>
</comment>
<evidence type="ECO:0000256" key="7">
    <source>
        <dbReference type="SAM" id="MobiDB-lite"/>
    </source>
</evidence>
<evidence type="ECO:0000256" key="1">
    <source>
        <dbReference type="ARBA" id="ARBA00004123"/>
    </source>
</evidence>
<dbReference type="GO" id="GO:0035267">
    <property type="term" value="C:NuA4 histone acetyltransferase complex"/>
    <property type="evidence" value="ECO:0007669"/>
    <property type="project" value="TreeGrafter"/>
</dbReference>
<evidence type="ECO:0000256" key="5">
    <source>
        <dbReference type="ARBA" id="ARBA00023163"/>
    </source>
</evidence>
<reference evidence="8" key="1">
    <citation type="submission" date="2025-08" db="UniProtKB">
        <authorList>
            <consortium name="Ensembl"/>
        </authorList>
    </citation>
    <scope>IDENTIFICATION</scope>
</reference>
<evidence type="ECO:0000256" key="6">
    <source>
        <dbReference type="ARBA" id="ARBA00023242"/>
    </source>
</evidence>
<dbReference type="AlphaFoldDB" id="A0A672Q412"/>
<dbReference type="PANTHER" id="PTHR13581:SF5">
    <property type="entry name" value="MRG_MORF4L-BINDING PROTEIN"/>
    <property type="match status" value="1"/>
</dbReference>
<protein>
    <submittedName>
        <fullName evidence="8">MRG/MORF4L binding protein</fullName>
    </submittedName>
</protein>
<dbReference type="Pfam" id="PF07904">
    <property type="entry name" value="Eaf7"/>
    <property type="match status" value="1"/>
</dbReference>
<sequence length="166" mass="18407">MGEAETVPSDEKQAEPGICTAEESIVWSQEVEVCLFHAMLGHKPVGVNRHFHMICIRDKFSQNIGRQVSSKVIWDHLSTMYDMQALVRPLHSLEFSESSNSSMKMSERSGSGREKERERAERGGSGEAGSGLKESAGEKRKRSRAVEKVMNSSNPSSPGGAKRRRT</sequence>
<dbReference type="GO" id="GO:0006325">
    <property type="term" value="P:chromatin organization"/>
    <property type="evidence" value="ECO:0007669"/>
    <property type="project" value="UniProtKB-KW"/>
</dbReference>
<dbReference type="Ensembl" id="ENSSGRT00000075637.1">
    <property type="protein sequence ID" value="ENSSGRP00000071012.1"/>
    <property type="gene ID" value="ENSSGRG00000036287.1"/>
</dbReference>
<dbReference type="Proteomes" id="UP000472262">
    <property type="component" value="Unassembled WGS sequence"/>
</dbReference>
<evidence type="ECO:0000256" key="3">
    <source>
        <dbReference type="ARBA" id="ARBA00022853"/>
    </source>
</evidence>
<dbReference type="InterPro" id="IPR012423">
    <property type="entry name" value="Eaf7/MRGBP"/>
</dbReference>
<keyword evidence="6" id="KW-0539">Nucleus</keyword>
<name>A0A672Q412_SINGR</name>
<dbReference type="GO" id="GO:0006357">
    <property type="term" value="P:regulation of transcription by RNA polymerase II"/>
    <property type="evidence" value="ECO:0007669"/>
    <property type="project" value="TreeGrafter"/>
</dbReference>
<dbReference type="GO" id="GO:0005634">
    <property type="term" value="C:nucleus"/>
    <property type="evidence" value="ECO:0007669"/>
    <property type="project" value="UniProtKB-SubCell"/>
</dbReference>
<reference evidence="8" key="2">
    <citation type="submission" date="2025-09" db="UniProtKB">
        <authorList>
            <consortium name="Ensembl"/>
        </authorList>
    </citation>
    <scope>IDENTIFICATION</scope>
</reference>
<accession>A0A672Q412</accession>
<keyword evidence="3" id="KW-0156">Chromatin regulator</keyword>
<dbReference type="PANTHER" id="PTHR13581">
    <property type="entry name" value="MRG-BINDING PROTEIN"/>
    <property type="match status" value="1"/>
</dbReference>
<keyword evidence="4" id="KW-0805">Transcription regulation</keyword>
<evidence type="ECO:0000256" key="2">
    <source>
        <dbReference type="ARBA" id="ARBA00007117"/>
    </source>
</evidence>
<feature type="region of interest" description="Disordered" evidence="7">
    <location>
        <begin position="94"/>
        <end position="166"/>
    </location>
</feature>